<dbReference type="RefSeq" id="WP_313981778.1">
    <property type="nucleotide sequence ID" value="NZ_JASJOS010000008.1"/>
</dbReference>
<dbReference type="InterPro" id="IPR000014">
    <property type="entry name" value="PAS"/>
</dbReference>
<dbReference type="Pfam" id="PF01590">
    <property type="entry name" value="GAF"/>
    <property type="match status" value="1"/>
</dbReference>
<dbReference type="SUPFAM" id="SSF55785">
    <property type="entry name" value="PYP-like sensor domain (PAS domain)"/>
    <property type="match status" value="6"/>
</dbReference>
<name>A0AAE3QSN9_9BACT</name>
<dbReference type="InterPro" id="IPR035965">
    <property type="entry name" value="PAS-like_dom_sf"/>
</dbReference>
<evidence type="ECO:0000313" key="9">
    <source>
        <dbReference type="Proteomes" id="UP001241110"/>
    </source>
</evidence>
<dbReference type="GO" id="GO:0006355">
    <property type="term" value="P:regulation of DNA-templated transcription"/>
    <property type="evidence" value="ECO:0007669"/>
    <property type="project" value="InterPro"/>
</dbReference>
<dbReference type="PANTHER" id="PTHR43304:SF1">
    <property type="entry name" value="PAC DOMAIN-CONTAINING PROTEIN"/>
    <property type="match status" value="1"/>
</dbReference>
<dbReference type="Pfam" id="PF13188">
    <property type="entry name" value="PAS_8"/>
    <property type="match status" value="1"/>
</dbReference>
<proteinExistence type="predicted"/>
<feature type="domain" description="PAS" evidence="6">
    <location>
        <begin position="389"/>
        <end position="459"/>
    </location>
</feature>
<dbReference type="InterPro" id="IPR003018">
    <property type="entry name" value="GAF"/>
</dbReference>
<dbReference type="Pfam" id="PF08447">
    <property type="entry name" value="PAS_3"/>
    <property type="match status" value="3"/>
</dbReference>
<sequence>MRADTLSSDNDSDLPRLWQAERILNKIPVACFELDQNSCFTYINQHAEILFARSKNTMLGKSIWEEFPETIQAHCFIAITKAIKQQEISTSEYISAITNTWIRLSTIPSQSGVIVLATEIEETKHIQLQLKEEQRRLKSAQKIGKMGYFERHLGEEKLYWSDELYRIHGLEPQSEIITLDKVVAFIHPDDQEIFYQTVQDALLQKTSFEITNRIIRTDGKVRIVSRRMEFLIDSKGVIDRMYGVVQDITEQKQIEEKQKASDSLMKQAEQAAGLGSYEGELPLQSFHFSDGMFRLLGYEPHEFTPTLDFIDSISNPEDAIEVLQIITKAIETKQPYQYLRRVYWPTGEMHYIFSRGKVICDDKGNPIKILGMAQDVTEQKKAQTEIDEQANFIRQITEAIPGTISIYDLEQEQIVYINRKQFTRFGYSDQELNEMTDWRWITKIVHPEDRRLLWQLLDEMPATLTDVVRRVDYRVQHKDGTLEWRRIRAKVFKRSESGAPLQYINLIQNITEEKQSESQITESQELLESIFNVSLSGISVFKTIRDELGEIIDFEWSYANKKAKEYAGNRELTGKRYAEEYPGIKEAGIFDRYIKVIEQDISDDFEVYYTYQGFECWFRLVSVKLGDGLVTSSEDITERKKSELELSQIHETQTQQMQDKYYSLFNSISDGFCIIELIWNEADEPVDYRFLEVNPAFEKHTGIKDAVGKTMKEIEPNHESHWFQIYGEVAKTRNPVQFEEQAQALIGGWYEVNAFAINESDKVAVLFRNITRRKQTEQLLHQSQEKQAFLLRLTDLLRTLDDPKEIHYQAARLVGEYLGANRVGYAEDRGDNATSVITCNYIQGVSGIEGIHQYNDYGTELLRAFHEGRIVVRNDVANDPYLTESEKKAYEVSQVGATIGIPQVKDQRLISVLFVHYQKAHTFSSEEISLLEEAATRIWTAIERVTVN</sequence>
<accession>A0AAE3QSN9</accession>
<evidence type="ECO:0000256" key="3">
    <source>
        <dbReference type="ARBA" id="ARBA00022553"/>
    </source>
</evidence>
<organism evidence="8 9">
    <name type="scientific">Xanthocytophaga flava</name>
    <dbReference type="NCBI Taxonomy" id="3048013"/>
    <lineage>
        <taxon>Bacteria</taxon>
        <taxon>Pseudomonadati</taxon>
        <taxon>Bacteroidota</taxon>
        <taxon>Cytophagia</taxon>
        <taxon>Cytophagales</taxon>
        <taxon>Rhodocytophagaceae</taxon>
        <taxon>Xanthocytophaga</taxon>
    </lineage>
</organism>
<dbReference type="InterPro" id="IPR013767">
    <property type="entry name" value="PAS_fold"/>
</dbReference>
<dbReference type="Gene3D" id="3.30.450.40">
    <property type="match status" value="1"/>
</dbReference>
<evidence type="ECO:0000259" key="6">
    <source>
        <dbReference type="PROSITE" id="PS50112"/>
    </source>
</evidence>
<dbReference type="InterPro" id="IPR052162">
    <property type="entry name" value="Sensor_kinase/Photoreceptor"/>
</dbReference>
<keyword evidence="3" id="KW-0597">Phosphoprotein</keyword>
<dbReference type="EC" id="2.7.13.3" evidence="2"/>
<evidence type="ECO:0000256" key="1">
    <source>
        <dbReference type="ARBA" id="ARBA00000085"/>
    </source>
</evidence>
<dbReference type="InterPro" id="IPR013655">
    <property type="entry name" value="PAS_fold_3"/>
</dbReference>
<feature type="domain" description="PAC" evidence="7">
    <location>
        <begin position="208"/>
        <end position="260"/>
    </location>
</feature>
<dbReference type="SMART" id="SM00065">
    <property type="entry name" value="GAF"/>
    <property type="match status" value="1"/>
</dbReference>
<feature type="domain" description="PAC" evidence="7">
    <location>
        <begin position="469"/>
        <end position="522"/>
    </location>
</feature>
<dbReference type="EMBL" id="JASJOS010000008">
    <property type="protein sequence ID" value="MDJ1482530.1"/>
    <property type="molecule type" value="Genomic_DNA"/>
</dbReference>
<dbReference type="NCBIfam" id="TIGR00229">
    <property type="entry name" value="sensory_box"/>
    <property type="match status" value="3"/>
</dbReference>
<dbReference type="AlphaFoldDB" id="A0AAE3QSN9"/>
<dbReference type="SUPFAM" id="SSF55781">
    <property type="entry name" value="GAF domain-like"/>
    <property type="match status" value="1"/>
</dbReference>
<feature type="domain" description="PAS" evidence="6">
    <location>
        <begin position="287"/>
        <end position="333"/>
    </location>
</feature>
<dbReference type="PANTHER" id="PTHR43304">
    <property type="entry name" value="PHYTOCHROME-LIKE PROTEIN CPH1"/>
    <property type="match status" value="1"/>
</dbReference>
<comment type="caution">
    <text evidence="8">The sequence shown here is derived from an EMBL/GenBank/DDBJ whole genome shotgun (WGS) entry which is preliminary data.</text>
</comment>
<dbReference type="InterPro" id="IPR029016">
    <property type="entry name" value="GAF-like_dom_sf"/>
</dbReference>
<evidence type="ECO:0000259" key="7">
    <source>
        <dbReference type="PROSITE" id="PS50113"/>
    </source>
</evidence>
<dbReference type="SMART" id="SM00091">
    <property type="entry name" value="PAS"/>
    <property type="match status" value="4"/>
</dbReference>
<keyword evidence="5" id="KW-0418">Kinase</keyword>
<comment type="catalytic activity">
    <reaction evidence="1">
        <text>ATP + protein L-histidine = ADP + protein N-phospho-L-histidine.</text>
        <dbReference type="EC" id="2.7.13.3"/>
    </reaction>
</comment>
<dbReference type="CDD" id="cd00130">
    <property type="entry name" value="PAS"/>
    <property type="match status" value="4"/>
</dbReference>
<dbReference type="Proteomes" id="UP001241110">
    <property type="component" value="Unassembled WGS sequence"/>
</dbReference>
<dbReference type="InterPro" id="IPR000700">
    <property type="entry name" value="PAS-assoc_C"/>
</dbReference>
<evidence type="ECO:0000256" key="5">
    <source>
        <dbReference type="ARBA" id="ARBA00022777"/>
    </source>
</evidence>
<dbReference type="PROSITE" id="PS50113">
    <property type="entry name" value="PAC"/>
    <property type="match status" value="3"/>
</dbReference>
<dbReference type="Pfam" id="PF00989">
    <property type="entry name" value="PAS"/>
    <property type="match status" value="1"/>
</dbReference>
<dbReference type="Gene3D" id="2.10.70.100">
    <property type="match status" value="2"/>
</dbReference>
<dbReference type="PROSITE" id="PS50112">
    <property type="entry name" value="PAS"/>
    <property type="match status" value="3"/>
</dbReference>
<evidence type="ECO:0000256" key="4">
    <source>
        <dbReference type="ARBA" id="ARBA00022679"/>
    </source>
</evidence>
<reference evidence="8" key="1">
    <citation type="submission" date="2023-05" db="EMBL/GenBank/DDBJ databases">
        <authorList>
            <person name="Zhang X."/>
        </authorList>
    </citation>
    <scope>NUCLEOTIDE SEQUENCE</scope>
    <source>
        <strain evidence="8">YF14B1</strain>
    </source>
</reference>
<dbReference type="SMART" id="SM00086">
    <property type="entry name" value="PAC"/>
    <property type="match status" value="3"/>
</dbReference>
<gene>
    <name evidence="8" type="ORF">QNI16_18650</name>
</gene>
<dbReference type="Gene3D" id="3.30.450.20">
    <property type="entry name" value="PAS domain"/>
    <property type="match status" value="6"/>
</dbReference>
<evidence type="ECO:0000256" key="2">
    <source>
        <dbReference type="ARBA" id="ARBA00012438"/>
    </source>
</evidence>
<dbReference type="InterPro" id="IPR001610">
    <property type="entry name" value="PAC"/>
</dbReference>
<feature type="domain" description="PAC" evidence="7">
    <location>
        <begin position="332"/>
        <end position="388"/>
    </location>
</feature>
<protein>
    <recommendedName>
        <fullName evidence="2">histidine kinase</fullName>
        <ecNumber evidence="2">2.7.13.3</ecNumber>
    </recommendedName>
</protein>
<feature type="domain" description="PAS" evidence="6">
    <location>
        <begin position="158"/>
        <end position="205"/>
    </location>
</feature>
<evidence type="ECO:0000313" key="8">
    <source>
        <dbReference type="EMBL" id="MDJ1482530.1"/>
    </source>
</evidence>
<keyword evidence="4" id="KW-0808">Transferase</keyword>
<dbReference type="GO" id="GO:0004673">
    <property type="term" value="F:protein histidine kinase activity"/>
    <property type="evidence" value="ECO:0007669"/>
    <property type="project" value="UniProtKB-EC"/>
</dbReference>